<evidence type="ECO:0000313" key="1">
    <source>
        <dbReference type="EMBL" id="THF49132.1"/>
    </source>
</evidence>
<keyword evidence="2" id="KW-1185">Reference proteome</keyword>
<organism evidence="1 2">
    <name type="scientific">Flavobacterium supellecticarium</name>
    <dbReference type="NCBI Taxonomy" id="2565924"/>
    <lineage>
        <taxon>Bacteria</taxon>
        <taxon>Pseudomonadati</taxon>
        <taxon>Bacteroidota</taxon>
        <taxon>Flavobacteriia</taxon>
        <taxon>Flavobacteriales</taxon>
        <taxon>Flavobacteriaceae</taxon>
        <taxon>Flavobacterium</taxon>
    </lineage>
</organism>
<dbReference type="EMBL" id="SSNZ01000006">
    <property type="protein sequence ID" value="THF49132.1"/>
    <property type="molecule type" value="Genomic_DNA"/>
</dbReference>
<dbReference type="Proteomes" id="UP000307507">
    <property type="component" value="Unassembled WGS sequence"/>
</dbReference>
<name>A0A4S3ZTS6_9FLAO</name>
<sequence>MMQKIVFFLMLITGLQPYAQTKDIRPVLLSSAPTENVIFIGNDPFGNTYTIKDNEFRKTNRNQQFQYRNLSFGTIKQVDLQNPLQLVLYYKTFNAVVLLDNQLNEIQKINFSETNPELFPQAVSLASQNRLWLFDLNSQKLGLYDIFKNTFTAISTPIKDAIQQYQSDYNYFYWVDVRNNCYASTIFGKISFLGSVPAFDQLQFISPKQILFQKDNRLFLYDLENAATINIVVPEKSLESFYYKEQILATFTNNEIRNYKITLP</sequence>
<evidence type="ECO:0000313" key="2">
    <source>
        <dbReference type="Proteomes" id="UP000307507"/>
    </source>
</evidence>
<gene>
    <name evidence="1" type="ORF">E6C50_12875</name>
</gene>
<accession>A0A4S3ZTS6</accession>
<reference evidence="1 2" key="1">
    <citation type="submission" date="2019-04" db="EMBL/GenBank/DDBJ databases">
        <title>Flavobacterium sp. nov. isolated from construction timber.</title>
        <authorList>
            <person name="Lin S.-Y."/>
            <person name="Chang C.-T."/>
            <person name="Young C.-C."/>
        </authorList>
    </citation>
    <scope>NUCLEOTIDE SEQUENCE [LARGE SCALE GENOMIC DNA]</scope>
    <source>
        <strain evidence="1 2">CC-CTC003</strain>
    </source>
</reference>
<proteinExistence type="predicted"/>
<protein>
    <submittedName>
        <fullName evidence="1">Uncharacterized protein</fullName>
    </submittedName>
</protein>
<dbReference type="RefSeq" id="WP_136403640.1">
    <property type="nucleotide sequence ID" value="NZ_SSNZ01000006.1"/>
</dbReference>
<dbReference type="AlphaFoldDB" id="A0A4S3ZTS6"/>
<comment type="caution">
    <text evidence="1">The sequence shown here is derived from an EMBL/GenBank/DDBJ whole genome shotgun (WGS) entry which is preliminary data.</text>
</comment>
<dbReference type="OrthoDB" id="1143207at2"/>